<name>A0A662DH42_UNCAE</name>
<organism evidence="1 2">
    <name type="scientific">Aerophobetes bacterium</name>
    <dbReference type="NCBI Taxonomy" id="2030807"/>
    <lineage>
        <taxon>Bacteria</taxon>
        <taxon>Candidatus Aerophobota</taxon>
    </lineage>
</organism>
<reference evidence="1 2" key="1">
    <citation type="submission" date="2018-06" db="EMBL/GenBank/DDBJ databases">
        <title>Extensive metabolic versatility and redundancy in microbially diverse, dynamic hydrothermal sediments.</title>
        <authorList>
            <person name="Dombrowski N."/>
            <person name="Teske A."/>
            <person name="Baker B.J."/>
        </authorList>
    </citation>
    <scope>NUCLEOTIDE SEQUENCE [LARGE SCALE GENOMIC DNA]</scope>
    <source>
        <strain evidence="1">B3_G15</strain>
    </source>
</reference>
<dbReference type="InterPro" id="IPR029052">
    <property type="entry name" value="Metallo-depent_PP-like"/>
</dbReference>
<dbReference type="Gene3D" id="3.60.21.10">
    <property type="match status" value="1"/>
</dbReference>
<proteinExistence type="predicted"/>
<dbReference type="EMBL" id="QMQA01000095">
    <property type="protein sequence ID" value="RLE13452.1"/>
    <property type="molecule type" value="Genomic_DNA"/>
</dbReference>
<comment type="caution">
    <text evidence="1">The sequence shown here is derived from an EMBL/GenBank/DDBJ whole genome shotgun (WGS) entry which is preliminary data.</text>
</comment>
<gene>
    <name evidence="1" type="ORF">DRJ04_04305</name>
</gene>
<accession>A0A662DH42</accession>
<evidence type="ECO:0000313" key="1">
    <source>
        <dbReference type="EMBL" id="RLE13452.1"/>
    </source>
</evidence>
<dbReference type="Proteomes" id="UP000280417">
    <property type="component" value="Unassembled WGS sequence"/>
</dbReference>
<protein>
    <recommendedName>
        <fullName evidence="3">Calcineurin-like phosphoesterase domain-containing protein</fullName>
    </recommendedName>
</protein>
<evidence type="ECO:0000313" key="2">
    <source>
        <dbReference type="Proteomes" id="UP000280417"/>
    </source>
</evidence>
<evidence type="ECO:0008006" key="3">
    <source>
        <dbReference type="Google" id="ProtNLM"/>
    </source>
</evidence>
<sequence length="120" mass="13949">MILVGDILELSEADEDETYSNAKAFLIPLIERVNLGRIVYIPGNHDHHLWVELLAAERITKLLYDYERRFALEIPYYIKRSETGEEPGLYKLVSKRPDSDDEGDYSRAILKECHKRIGKV</sequence>
<dbReference type="AlphaFoldDB" id="A0A662DH42"/>
<dbReference type="SUPFAM" id="SSF56300">
    <property type="entry name" value="Metallo-dependent phosphatases"/>
    <property type="match status" value="1"/>
</dbReference>